<gene>
    <name evidence="10" type="primary">Slc22a12</name>
    <name evidence="7" type="ORF">I79_019077</name>
</gene>
<dbReference type="Pfam" id="PF00083">
    <property type="entry name" value="Sugar_tr"/>
    <property type="match status" value="1"/>
</dbReference>
<sequence length="553" mass="60400">MAFPELLDRVGGLGRFQVLQIVALVTPILWVTSQNMLENFSAAVPRHRCWVPLLDNDTAQASVPGDLGPDALLDISIPPGPAQQPHQCRRFRQPQWQLMEPNTTATNWSDADTEPCEDGWVYDRSTFMSTIVTTWDLVCDSQALRPMAQSIYLAGILIGAAVCGHASDRLGRRRVLTWSYLQVAVSGTTAAFIPTFPLYCLFRFLVAFAVAGVMMNTASLMMEWTSARARPLMMTLNALGFSFGHVLTGSVAYGVRNWRILQLVVSVPFFLYFVHSWWLPESARWLLTVGKVDQGLKELQRVAAINRKKAEGDTLTMEVLRSAMEEELSGNQAHAGVGTLLHTPGLRLRTVISMLCWFSFGFTFYGLALNLHALGSNIFLLQALIGVVDFPVKVVSLLLLKYLGRRLCQASSLVLSGLCILANILVPHEIEVLRSSLAVMGLGSLGAAFTCATIFSSELFPTVLRMTAVGLCQIATRGGAIIGPLVPLLGIYGSWLPLLVYGVVSVLSGLAALLLPETRNLPLPDTIQDIQKQSVKKVTGDTAGQSILISTRL</sequence>
<dbReference type="SUPFAM" id="SSF103473">
    <property type="entry name" value="MFS general substrate transporter"/>
    <property type="match status" value="1"/>
</dbReference>
<dbReference type="eggNOG" id="KOG0255">
    <property type="taxonomic scope" value="Eukaryota"/>
</dbReference>
<keyword evidence="4 5" id="KW-0472">Membrane</keyword>
<feature type="domain" description="Major facilitator superfamily (MFS) profile" evidence="6">
    <location>
        <begin position="98"/>
        <end position="520"/>
    </location>
</feature>
<feature type="transmembrane region" description="Helical" evidence="5">
    <location>
        <begin position="379"/>
        <end position="400"/>
    </location>
</feature>
<dbReference type="EMBL" id="JH001367">
    <property type="protein sequence ID" value="EGW10701.1"/>
    <property type="molecule type" value="Genomic_DNA"/>
</dbReference>
<dbReference type="AlphaFoldDB" id="G3I6G8"/>
<evidence type="ECO:0000256" key="2">
    <source>
        <dbReference type="ARBA" id="ARBA00022692"/>
    </source>
</evidence>
<reference evidence="8" key="1">
    <citation type="journal article" date="2011" name="Nat. Biotechnol.">
        <title>The genomic sequence of the Chinese hamster ovary (CHO)-K1 cell line.</title>
        <authorList>
            <person name="Xu X."/>
            <person name="Nagarajan H."/>
            <person name="Lewis N.E."/>
            <person name="Pan S."/>
            <person name="Cai Z."/>
            <person name="Liu X."/>
            <person name="Chen W."/>
            <person name="Xie M."/>
            <person name="Wang W."/>
            <person name="Hammond S."/>
            <person name="Andersen M.R."/>
            <person name="Neff N."/>
            <person name="Passarelli B."/>
            <person name="Koh W."/>
            <person name="Fan H.C."/>
            <person name="Wang J."/>
            <person name="Gui Y."/>
            <person name="Lee K.H."/>
            <person name="Betenbaugh M.J."/>
            <person name="Quake S.R."/>
            <person name="Famili I."/>
            <person name="Palsson B.O."/>
            <person name="Wang J."/>
        </authorList>
    </citation>
    <scope>NUCLEOTIDE SEQUENCE [LARGE SCALE GENOMIC DNA]</scope>
    <source>
        <strain evidence="8">CHO K1 cell line</strain>
    </source>
</reference>
<reference evidence="10" key="5">
    <citation type="submission" date="2025-04" db="UniProtKB">
        <authorList>
            <consortium name="RefSeq"/>
        </authorList>
    </citation>
    <scope>IDENTIFICATION</scope>
    <source>
        <strain evidence="10">17A/GY</strain>
        <tissue evidence="10">Liver</tissue>
    </source>
</reference>
<evidence type="ECO:0000313" key="10">
    <source>
        <dbReference type="RefSeq" id="XP_027264271.1"/>
    </source>
</evidence>
<dbReference type="KEGG" id="cge:100756772"/>
<dbReference type="Proteomes" id="UP001108280">
    <property type="component" value="Chromosome 3"/>
</dbReference>
<dbReference type="GeneID" id="100756772"/>
<feature type="transmembrane region" description="Helical" evidence="5">
    <location>
        <begin position="147"/>
        <end position="166"/>
    </location>
</feature>
<dbReference type="GO" id="GO:0015711">
    <property type="term" value="P:organic anion transport"/>
    <property type="evidence" value="ECO:0007669"/>
    <property type="project" value="UniProtKB-ARBA"/>
</dbReference>
<protein>
    <submittedName>
        <fullName evidence="7 10">Solute carrier family 22 member 12</fullName>
    </submittedName>
</protein>
<dbReference type="CTD" id="116085"/>
<dbReference type="InParanoid" id="G3I6G8"/>
<feature type="transmembrane region" description="Helical" evidence="5">
    <location>
        <begin position="260"/>
        <end position="279"/>
    </location>
</feature>
<dbReference type="OMA" id="LTWNYLQ"/>
<reference evidence="7" key="2">
    <citation type="submission" date="2011-08" db="EMBL/GenBank/DDBJ databases">
        <title>The genomic sequence of the Chinese hamster ovary CHO-K1 cell line.</title>
        <authorList>
            <person name="Xu X."/>
            <person name="Nagarajan H."/>
            <person name="Lewis N.E."/>
            <person name="Pan S."/>
            <person name="Cai Z."/>
            <person name="Liu X."/>
            <person name="Chen W."/>
            <person name="Xie M."/>
            <person name="Wang W."/>
            <person name="Hammond S."/>
            <person name="Andersen M.R."/>
            <person name="Neff N."/>
            <person name="Passarelli B."/>
            <person name="Koh W."/>
            <person name="Fan C.H."/>
            <person name="Wang J."/>
            <person name="Gui Y."/>
            <person name="Lee K.H."/>
            <person name="Betenbaugh M.J."/>
            <person name="Quake S.R."/>
            <person name="Famili I."/>
            <person name="Palsson B.O."/>
            <person name="Wang J."/>
        </authorList>
    </citation>
    <scope>NUCLEOTIDE SEQUENCE</scope>
</reference>
<organism evidence="7 8">
    <name type="scientific">Cricetulus griseus</name>
    <name type="common">Chinese hamster</name>
    <name type="synonym">Cricetulus barabensis griseus</name>
    <dbReference type="NCBI Taxonomy" id="10029"/>
    <lineage>
        <taxon>Eukaryota</taxon>
        <taxon>Metazoa</taxon>
        <taxon>Chordata</taxon>
        <taxon>Craniata</taxon>
        <taxon>Vertebrata</taxon>
        <taxon>Euteleostomi</taxon>
        <taxon>Mammalia</taxon>
        <taxon>Eutheria</taxon>
        <taxon>Euarchontoglires</taxon>
        <taxon>Glires</taxon>
        <taxon>Rodentia</taxon>
        <taxon>Myomorpha</taxon>
        <taxon>Muroidea</taxon>
        <taxon>Cricetidae</taxon>
        <taxon>Cricetinae</taxon>
        <taxon>Cricetulus</taxon>
    </lineage>
</organism>
<keyword evidence="9" id="KW-1185">Reference proteome</keyword>
<feature type="transmembrane region" description="Helical" evidence="5">
    <location>
        <begin position="407"/>
        <end position="426"/>
    </location>
</feature>
<comment type="subcellular location">
    <subcellularLocation>
        <location evidence="1">Membrane</location>
        <topology evidence="1">Multi-pass membrane protein</topology>
    </subcellularLocation>
</comment>
<evidence type="ECO:0000313" key="7">
    <source>
        <dbReference type="EMBL" id="EGW10701.1"/>
    </source>
</evidence>
<dbReference type="FunFam" id="1.20.1250.20:FF:000023">
    <property type="entry name" value="Solute carrier family 22 member 6"/>
    <property type="match status" value="1"/>
</dbReference>
<dbReference type="PANTHER" id="PTHR24064">
    <property type="entry name" value="SOLUTE CARRIER FAMILY 22 MEMBER"/>
    <property type="match status" value="1"/>
</dbReference>
<keyword evidence="2 5" id="KW-0812">Transmembrane</keyword>
<dbReference type="Proteomes" id="UP000001075">
    <property type="component" value="Unassembled WGS sequence"/>
</dbReference>
<evidence type="ECO:0000256" key="5">
    <source>
        <dbReference type="SAM" id="Phobius"/>
    </source>
</evidence>
<dbReference type="RefSeq" id="XP_027264271.1">
    <property type="nucleotide sequence ID" value="XM_027408470.2"/>
</dbReference>
<dbReference type="STRING" id="10029.G3I6G8"/>
<dbReference type="PaxDb" id="10029-XP_007608821.1"/>
<feature type="transmembrane region" description="Helical" evidence="5">
    <location>
        <begin position="178"/>
        <end position="196"/>
    </location>
</feature>
<evidence type="ECO:0000256" key="4">
    <source>
        <dbReference type="ARBA" id="ARBA00023136"/>
    </source>
</evidence>
<dbReference type="Gene3D" id="1.20.1250.20">
    <property type="entry name" value="MFS general substrate transporter like domains"/>
    <property type="match status" value="1"/>
</dbReference>
<dbReference type="RefSeq" id="XP_003510755.1">
    <property type="nucleotide sequence ID" value="XM_003510707.4"/>
</dbReference>
<dbReference type="InterPro" id="IPR005828">
    <property type="entry name" value="MFS_sugar_transport-like"/>
</dbReference>
<dbReference type="GO" id="GO:0016020">
    <property type="term" value="C:membrane"/>
    <property type="evidence" value="ECO:0007669"/>
    <property type="project" value="UniProtKB-SubCell"/>
</dbReference>
<dbReference type="OrthoDB" id="2544694at2759"/>
<feature type="transmembrane region" description="Helical" evidence="5">
    <location>
        <begin position="202"/>
        <end position="222"/>
    </location>
</feature>
<proteinExistence type="predicted"/>
<evidence type="ECO:0000256" key="1">
    <source>
        <dbReference type="ARBA" id="ARBA00004141"/>
    </source>
</evidence>
<evidence type="ECO:0000313" key="8">
    <source>
        <dbReference type="Proteomes" id="UP000001075"/>
    </source>
</evidence>
<dbReference type="InterPro" id="IPR036259">
    <property type="entry name" value="MFS_trans_sf"/>
</dbReference>
<dbReference type="PROSITE" id="PS50850">
    <property type="entry name" value="MFS"/>
    <property type="match status" value="1"/>
</dbReference>
<dbReference type="InterPro" id="IPR020846">
    <property type="entry name" value="MFS_dom"/>
</dbReference>
<dbReference type="CDD" id="cd17374">
    <property type="entry name" value="MFS_OAT"/>
    <property type="match status" value="1"/>
</dbReference>
<keyword evidence="3 5" id="KW-1133">Transmembrane helix</keyword>
<reference evidence="9" key="4">
    <citation type="journal article" date="2020" name="Biotechnol. Bioeng.">
        <title>Chromosome-scale scaffolds for the Chinese hamster reference genome assembly to facilitate the study of the CHO epigenome.</title>
        <authorList>
            <person name="Hilliard W."/>
            <person name="MacDonald M."/>
            <person name="Lee K.H."/>
        </authorList>
    </citation>
    <scope>NUCLEOTIDE SEQUENCE [LARGE SCALE GENOMIC DNA]</scope>
    <source>
        <strain evidence="9">17A/GY</strain>
    </source>
</reference>
<feature type="transmembrane region" description="Helical" evidence="5">
    <location>
        <begin position="351"/>
        <end position="373"/>
    </location>
</feature>
<feature type="transmembrane region" description="Helical" evidence="5">
    <location>
        <begin position="234"/>
        <end position="254"/>
    </location>
</feature>
<dbReference type="GO" id="GO:0022857">
    <property type="term" value="F:transmembrane transporter activity"/>
    <property type="evidence" value="ECO:0007669"/>
    <property type="project" value="InterPro"/>
</dbReference>
<evidence type="ECO:0000259" key="6">
    <source>
        <dbReference type="PROSITE" id="PS50850"/>
    </source>
</evidence>
<accession>G3I6G8</accession>
<feature type="transmembrane region" description="Helical" evidence="5">
    <location>
        <begin position="432"/>
        <end position="455"/>
    </location>
</feature>
<name>G3I6G8_CRIGR</name>
<reference evidence="9" key="3">
    <citation type="journal article" date="2018" name="Biotechnol. Bioeng.">
        <title>A reference genome of the Chinese hamster based on a hybrid assembly strategy.</title>
        <authorList>
            <person name="Rupp O."/>
            <person name="MacDonald M.L."/>
            <person name="Li S."/>
            <person name="Dhiman H."/>
            <person name="Polson S."/>
            <person name="Griep S."/>
            <person name="Heffner K."/>
            <person name="Hernandez I."/>
            <person name="Brinkrolf K."/>
            <person name="Jadhav V."/>
            <person name="Samoudi M."/>
            <person name="Hao H."/>
            <person name="Kingham B."/>
            <person name="Goesmann A."/>
            <person name="Betenbaugh M.J."/>
            <person name="Lewis N.E."/>
            <person name="Borth N."/>
            <person name="Lee K.H."/>
        </authorList>
    </citation>
    <scope>NUCLEOTIDE SEQUENCE [LARGE SCALE GENOMIC DNA]</scope>
    <source>
        <strain evidence="9">17A/GY</strain>
    </source>
</reference>
<evidence type="ECO:0000313" key="9">
    <source>
        <dbReference type="Proteomes" id="UP001108280"/>
    </source>
</evidence>
<evidence type="ECO:0000256" key="3">
    <source>
        <dbReference type="ARBA" id="ARBA00022989"/>
    </source>
</evidence>